<evidence type="ECO:0000313" key="3">
    <source>
        <dbReference type="EMBL" id="TKG60628.1"/>
    </source>
</evidence>
<sequence length="388" mass="42689">MGNGAAHLRHRHLHRPTPEDGRHRLARGQDRERQRSAAGRVLDLPDRCRGVGLCLDHRVPGRGHSDRHPVPGRRSGQHDRPRDRGRHRHVRRGLFAVLHHGRAVGGQRGRGGEGGGLPIPDALGDGPGGAGTRGGLECVRRRPEDVVSTVTTERPTQWRALFFDVQGTLTDFRSTLIEHGARILGDRLDLSTWEELVDRWRGHYRDELAALVAQGRWRSVRAVYRDALVALLNDLPTRIEVTPAEIDALTMGWERLRPWPDAPAGLRRLRERHVVVALSNADHAAVVNVARHAGFQWDTVLSAQLFGAYKPDSATYEGALALLGVEPAEAMMVASHAYDLDAAAAVGMATAYIRRPWEFGPGSPVEQVPDGRYDFVVDDLGALATALG</sequence>
<dbReference type="InterPro" id="IPR006439">
    <property type="entry name" value="HAD-SF_hydro_IA"/>
</dbReference>
<evidence type="ECO:0000256" key="2">
    <source>
        <dbReference type="SAM" id="MobiDB-lite"/>
    </source>
</evidence>
<feature type="compositionally biased region" description="Gly residues" evidence="2">
    <location>
        <begin position="104"/>
        <end position="117"/>
    </location>
</feature>
<dbReference type="NCBIfam" id="TIGR01428">
    <property type="entry name" value="HAD_type_II"/>
    <property type="match status" value="1"/>
</dbReference>
<dbReference type="NCBIfam" id="TIGR01493">
    <property type="entry name" value="HAD-SF-IA-v2"/>
    <property type="match status" value="1"/>
</dbReference>
<feature type="compositionally biased region" description="Gly residues" evidence="2">
    <location>
        <begin position="125"/>
        <end position="134"/>
    </location>
</feature>
<dbReference type="SFLD" id="SFLDS00003">
    <property type="entry name" value="Haloacid_Dehalogenase"/>
    <property type="match status" value="1"/>
</dbReference>
<organism evidence="3 4">
    <name type="scientific">Prauserella endophytica</name>
    <dbReference type="NCBI Taxonomy" id="1592324"/>
    <lineage>
        <taxon>Bacteria</taxon>
        <taxon>Bacillati</taxon>
        <taxon>Actinomycetota</taxon>
        <taxon>Actinomycetes</taxon>
        <taxon>Pseudonocardiales</taxon>
        <taxon>Pseudonocardiaceae</taxon>
        <taxon>Prauserella</taxon>
        <taxon>Prauserella coralliicola group</taxon>
    </lineage>
</organism>
<dbReference type="Proteomes" id="UP000309992">
    <property type="component" value="Unassembled WGS sequence"/>
</dbReference>
<feature type="compositionally biased region" description="Basic and acidic residues" evidence="2">
    <location>
        <begin position="16"/>
        <end position="35"/>
    </location>
</feature>
<dbReference type="InterPro" id="IPR006328">
    <property type="entry name" value="2-HAD"/>
</dbReference>
<dbReference type="InterPro" id="IPR036412">
    <property type="entry name" value="HAD-like_sf"/>
</dbReference>
<feature type="region of interest" description="Disordered" evidence="2">
    <location>
        <begin position="1"/>
        <end position="41"/>
    </location>
</feature>
<comment type="caution">
    <text evidence="3">The sequence shown here is derived from an EMBL/GenBank/DDBJ whole genome shotgun (WGS) entry which is preliminary data.</text>
</comment>
<dbReference type="PANTHER" id="PTHR43316">
    <property type="entry name" value="HYDROLASE, HALOACID DELAHOGENASE-RELATED"/>
    <property type="match status" value="1"/>
</dbReference>
<dbReference type="InterPro" id="IPR051540">
    <property type="entry name" value="S-2-haloacid_dehalogenase"/>
</dbReference>
<dbReference type="PRINTS" id="PR00413">
    <property type="entry name" value="HADHALOGNASE"/>
</dbReference>
<dbReference type="Gene3D" id="3.40.50.1000">
    <property type="entry name" value="HAD superfamily/HAD-like"/>
    <property type="match status" value="1"/>
</dbReference>
<reference evidence="3 4" key="1">
    <citation type="journal article" date="2015" name="Antonie Van Leeuwenhoek">
        <title>Prauserella endophytica sp. nov., an endophytic actinobacterium isolated from Tamarix taklamakanensis.</title>
        <authorList>
            <person name="Liu J.M."/>
            <person name="Habden X."/>
            <person name="Guo L."/>
            <person name="Tuo L."/>
            <person name="Jiang Z.K."/>
            <person name="Liu S.W."/>
            <person name="Liu X.F."/>
            <person name="Chen L."/>
            <person name="Li R.F."/>
            <person name="Zhang Y.Q."/>
            <person name="Sun C.H."/>
        </authorList>
    </citation>
    <scope>NUCLEOTIDE SEQUENCE [LARGE SCALE GENOMIC DNA]</scope>
    <source>
        <strain evidence="3 4">CGMCC 4.7182</strain>
    </source>
</reference>
<dbReference type="Pfam" id="PF00702">
    <property type="entry name" value="Hydrolase"/>
    <property type="match status" value="1"/>
</dbReference>
<accession>A0ABY2RU47</accession>
<dbReference type="Gene3D" id="1.10.150.750">
    <property type="match status" value="1"/>
</dbReference>
<name>A0ABY2RU47_9PSEU</name>
<dbReference type="PANTHER" id="PTHR43316:SF3">
    <property type="entry name" value="HALOACID DEHALOGENASE, TYPE II (AFU_ORTHOLOGUE AFUA_2G07750)-RELATED"/>
    <property type="match status" value="1"/>
</dbReference>
<dbReference type="SUPFAM" id="SSF56784">
    <property type="entry name" value="HAD-like"/>
    <property type="match status" value="1"/>
</dbReference>
<feature type="region of interest" description="Disordered" evidence="2">
    <location>
        <begin position="104"/>
        <end position="136"/>
    </location>
</feature>
<evidence type="ECO:0000313" key="4">
    <source>
        <dbReference type="Proteomes" id="UP000309992"/>
    </source>
</evidence>
<proteinExistence type="predicted"/>
<feature type="compositionally biased region" description="Basic and acidic residues" evidence="2">
    <location>
        <begin position="54"/>
        <end position="69"/>
    </location>
</feature>
<protein>
    <submittedName>
        <fullName evidence="3">Haloacid dehalogenase type II</fullName>
    </submittedName>
</protein>
<gene>
    <name evidence="3" type="ORF">FCN18_34935</name>
</gene>
<dbReference type="SFLD" id="SFLDG01129">
    <property type="entry name" value="C1.5:_HAD__Beta-PGM__Phosphata"/>
    <property type="match status" value="1"/>
</dbReference>
<keyword evidence="4" id="KW-1185">Reference proteome</keyword>
<evidence type="ECO:0000256" key="1">
    <source>
        <dbReference type="ARBA" id="ARBA00022801"/>
    </source>
</evidence>
<dbReference type="EMBL" id="SWMS01000035">
    <property type="protein sequence ID" value="TKG60628.1"/>
    <property type="molecule type" value="Genomic_DNA"/>
</dbReference>
<keyword evidence="1" id="KW-0378">Hydrolase</keyword>
<dbReference type="InterPro" id="IPR023214">
    <property type="entry name" value="HAD_sf"/>
</dbReference>
<feature type="region of interest" description="Disordered" evidence="2">
    <location>
        <begin position="54"/>
        <end position="89"/>
    </location>
</feature>